<dbReference type="EMBL" id="JBDFQZ010000012">
    <property type="protein sequence ID" value="KAK9673814.1"/>
    <property type="molecule type" value="Genomic_DNA"/>
</dbReference>
<dbReference type="InterPro" id="IPR029058">
    <property type="entry name" value="AB_hydrolase_fold"/>
</dbReference>
<dbReference type="Gene3D" id="3.40.50.1820">
    <property type="entry name" value="alpha/beta hydrolase"/>
    <property type="match status" value="1"/>
</dbReference>
<keyword evidence="2" id="KW-0645">Protease</keyword>
<evidence type="ECO:0008006" key="9">
    <source>
        <dbReference type="Google" id="ProtNLM"/>
    </source>
</evidence>
<keyword evidence="4" id="KW-0378">Hydrolase</keyword>
<evidence type="ECO:0000256" key="4">
    <source>
        <dbReference type="ARBA" id="ARBA00022801"/>
    </source>
</evidence>
<evidence type="ECO:0000256" key="1">
    <source>
        <dbReference type="ARBA" id="ARBA00011079"/>
    </source>
</evidence>
<dbReference type="Gene3D" id="1.20.120.980">
    <property type="entry name" value="Serine carboxypeptidase S28, SKS domain"/>
    <property type="match status" value="1"/>
</dbReference>
<dbReference type="GO" id="GO:0070008">
    <property type="term" value="F:serine-type exopeptidase activity"/>
    <property type="evidence" value="ECO:0007669"/>
    <property type="project" value="InterPro"/>
</dbReference>
<dbReference type="Pfam" id="PF05577">
    <property type="entry name" value="Peptidase_S28"/>
    <property type="match status" value="1"/>
</dbReference>
<organism evidence="7 8">
    <name type="scientific">Saponaria officinalis</name>
    <name type="common">Common soapwort</name>
    <name type="synonym">Lychnis saponaria</name>
    <dbReference type="NCBI Taxonomy" id="3572"/>
    <lineage>
        <taxon>Eukaryota</taxon>
        <taxon>Viridiplantae</taxon>
        <taxon>Streptophyta</taxon>
        <taxon>Embryophyta</taxon>
        <taxon>Tracheophyta</taxon>
        <taxon>Spermatophyta</taxon>
        <taxon>Magnoliopsida</taxon>
        <taxon>eudicotyledons</taxon>
        <taxon>Gunneridae</taxon>
        <taxon>Pentapetalae</taxon>
        <taxon>Caryophyllales</taxon>
        <taxon>Caryophyllaceae</taxon>
        <taxon>Caryophylleae</taxon>
        <taxon>Saponaria</taxon>
    </lineage>
</organism>
<evidence type="ECO:0000256" key="3">
    <source>
        <dbReference type="ARBA" id="ARBA00022729"/>
    </source>
</evidence>
<dbReference type="GO" id="GO:0008239">
    <property type="term" value="F:dipeptidyl-peptidase activity"/>
    <property type="evidence" value="ECO:0007669"/>
    <property type="project" value="TreeGrafter"/>
</dbReference>
<comment type="similarity">
    <text evidence="1">Belongs to the peptidase S28 family.</text>
</comment>
<dbReference type="PANTHER" id="PTHR11010">
    <property type="entry name" value="PROTEASE S28 PRO-X CARBOXYPEPTIDASE-RELATED"/>
    <property type="match status" value="1"/>
</dbReference>
<protein>
    <recommendedName>
        <fullName evidence="9">Lysosomal Pro-Xaa carboxypeptidase</fullName>
    </recommendedName>
</protein>
<sequence>MDSLAIILSFLIFFFPLNTQGTNNSFDKEFYYVQTLDHFGYGVASVTAFPQRYFLDDRYWNGGLKPSGPIFVFFGGESPIDSMPGNVGLLNDCASQFGALILYIEHRFYGKSVPLGSIDLAMTDPDTRNYLTSEQSLADFAEIILSVKANHSTTNSGVIVVGGSYAGLLAAWFRLKYPHIAFGALASSAPILSFDGSIPEYAACDVVSKDFQEIDERCYDTIRHSWATIDKIASQVNGLDILSLTFNTCRTLKTSNALKTYLANLYTVGAQYNGQFNSFIRLLCSAINGLNDSIKGISKAVSLTVGNDSCLEIIDNGDSHSPIIDMNSFKAWDWQLCTELVVPKGCRENSMLPQHRFNLTTYTRNCLHTYGVLPRSQWVRTYYGGHTFWSL</sequence>
<dbReference type="InterPro" id="IPR008758">
    <property type="entry name" value="Peptidase_S28"/>
</dbReference>
<reference evidence="7" key="1">
    <citation type="submission" date="2024-03" db="EMBL/GenBank/DDBJ databases">
        <title>WGS assembly of Saponaria officinalis var. Norfolk2.</title>
        <authorList>
            <person name="Jenkins J."/>
            <person name="Shu S."/>
            <person name="Grimwood J."/>
            <person name="Barry K."/>
            <person name="Goodstein D."/>
            <person name="Schmutz J."/>
            <person name="Leebens-Mack J."/>
            <person name="Osbourn A."/>
        </authorList>
    </citation>
    <scope>NUCLEOTIDE SEQUENCE [LARGE SCALE GENOMIC DNA]</scope>
    <source>
        <strain evidence="7">JIC</strain>
    </source>
</reference>
<proteinExistence type="inferred from homology"/>
<dbReference type="Proteomes" id="UP001443914">
    <property type="component" value="Unassembled WGS sequence"/>
</dbReference>
<dbReference type="SUPFAM" id="SSF53474">
    <property type="entry name" value="alpha/beta-Hydrolases"/>
    <property type="match status" value="1"/>
</dbReference>
<keyword evidence="3 6" id="KW-0732">Signal</keyword>
<dbReference type="AlphaFoldDB" id="A0AAW1HCT4"/>
<evidence type="ECO:0000256" key="2">
    <source>
        <dbReference type="ARBA" id="ARBA00022670"/>
    </source>
</evidence>
<dbReference type="PANTHER" id="PTHR11010:SF96">
    <property type="entry name" value="LYSOSOMAL PRO-X CARBOXYPEPTIDASE-LIKE ISOFORM X1"/>
    <property type="match status" value="1"/>
</dbReference>
<feature type="chain" id="PRO_5043957146" description="Lysosomal Pro-Xaa carboxypeptidase" evidence="6">
    <location>
        <begin position="22"/>
        <end position="391"/>
    </location>
</feature>
<dbReference type="GO" id="GO:0006508">
    <property type="term" value="P:proteolysis"/>
    <property type="evidence" value="ECO:0007669"/>
    <property type="project" value="UniProtKB-KW"/>
</dbReference>
<evidence type="ECO:0000256" key="5">
    <source>
        <dbReference type="ARBA" id="ARBA00023180"/>
    </source>
</evidence>
<evidence type="ECO:0000313" key="8">
    <source>
        <dbReference type="Proteomes" id="UP001443914"/>
    </source>
</evidence>
<dbReference type="InterPro" id="IPR042269">
    <property type="entry name" value="Ser_carbopepase_S28_SKS"/>
</dbReference>
<accession>A0AAW1HCT4</accession>
<evidence type="ECO:0000313" key="7">
    <source>
        <dbReference type="EMBL" id="KAK9673814.1"/>
    </source>
</evidence>
<keyword evidence="8" id="KW-1185">Reference proteome</keyword>
<comment type="caution">
    <text evidence="7">The sequence shown here is derived from an EMBL/GenBank/DDBJ whole genome shotgun (WGS) entry which is preliminary data.</text>
</comment>
<evidence type="ECO:0000256" key="6">
    <source>
        <dbReference type="SAM" id="SignalP"/>
    </source>
</evidence>
<keyword evidence="5" id="KW-0325">Glycoprotein</keyword>
<name>A0AAW1HCT4_SAPOF</name>
<feature type="signal peptide" evidence="6">
    <location>
        <begin position="1"/>
        <end position="21"/>
    </location>
</feature>
<gene>
    <name evidence="7" type="ORF">RND81_12G191900</name>
</gene>